<dbReference type="AlphaFoldDB" id="A0A401Z3R7"/>
<protein>
    <submittedName>
        <fullName evidence="2">Lipoprotein</fullName>
    </submittedName>
</protein>
<reference evidence="2 3" key="1">
    <citation type="submission" date="2018-12" db="EMBL/GenBank/DDBJ databases">
        <title>Draft genome sequence of Embleya hyalina NBRC 13850T.</title>
        <authorList>
            <person name="Komaki H."/>
            <person name="Hosoyama A."/>
            <person name="Kimura A."/>
            <person name="Ichikawa N."/>
            <person name="Tamura T."/>
        </authorList>
    </citation>
    <scope>NUCLEOTIDE SEQUENCE [LARGE SCALE GENOMIC DNA]</scope>
    <source>
        <strain evidence="2 3">NBRC 13850</strain>
    </source>
</reference>
<keyword evidence="2" id="KW-0449">Lipoprotein</keyword>
<keyword evidence="3" id="KW-1185">Reference proteome</keyword>
<organism evidence="2 3">
    <name type="scientific">Embleya hyalina</name>
    <dbReference type="NCBI Taxonomy" id="516124"/>
    <lineage>
        <taxon>Bacteria</taxon>
        <taxon>Bacillati</taxon>
        <taxon>Actinomycetota</taxon>
        <taxon>Actinomycetes</taxon>
        <taxon>Kitasatosporales</taxon>
        <taxon>Streptomycetaceae</taxon>
        <taxon>Embleya</taxon>
    </lineage>
</organism>
<dbReference type="Proteomes" id="UP000286931">
    <property type="component" value="Unassembled WGS sequence"/>
</dbReference>
<gene>
    <name evidence="2" type="ORF">EHYA_09257</name>
</gene>
<evidence type="ECO:0000256" key="1">
    <source>
        <dbReference type="SAM" id="MobiDB-lite"/>
    </source>
</evidence>
<name>A0A401Z3R7_9ACTN</name>
<accession>A0A401Z3R7</accession>
<feature type="region of interest" description="Disordered" evidence="1">
    <location>
        <begin position="244"/>
        <end position="273"/>
    </location>
</feature>
<sequence>MITTPRARLSTVPPVRLPQSKTTIALLTACVLAGTACSKADTGLGSESADAITGKAKAAAAGAGAVHVQGVWKIQTQQFRIDLRLKRDGGVGTVVTADSTIELLRIGQDLYVRGDARLYQGRDGRGGADVEQSAQALRDKFVKVPASDPSYARLSGFTRMQDMITDLIRLNGKLKKDGREKVRGVETLKVVADRGRGGELRVALNGTPYPLKYIPSPSGGALELFEYDQDFPLVLPHADEVLDYGTLTDGKDPSGKPTGRPTDKPGGPVPGTD</sequence>
<evidence type="ECO:0000313" key="2">
    <source>
        <dbReference type="EMBL" id="GCE01491.1"/>
    </source>
</evidence>
<proteinExistence type="predicted"/>
<dbReference type="EMBL" id="BIFH01000049">
    <property type="protein sequence ID" value="GCE01491.1"/>
    <property type="molecule type" value="Genomic_DNA"/>
</dbReference>
<evidence type="ECO:0000313" key="3">
    <source>
        <dbReference type="Proteomes" id="UP000286931"/>
    </source>
</evidence>
<comment type="caution">
    <text evidence="2">The sequence shown here is derived from an EMBL/GenBank/DDBJ whole genome shotgun (WGS) entry which is preliminary data.</text>
</comment>